<evidence type="ECO:0000313" key="1">
    <source>
        <dbReference type="EMBL" id="RYC50410.1"/>
    </source>
</evidence>
<accession>A0A444VI37</accession>
<reference evidence="1 2" key="1">
    <citation type="submission" date="2014-04" db="EMBL/GenBank/DDBJ databases">
        <title>Whole genome of Muricauda olearia.</title>
        <authorList>
            <person name="Zhang X.-H."/>
            <person name="Tang K."/>
        </authorList>
    </citation>
    <scope>NUCLEOTIDE SEQUENCE [LARGE SCALE GENOMIC DNA]</scope>
    <source>
        <strain evidence="1 2">Th120</strain>
    </source>
</reference>
<organism evidence="1 2">
    <name type="scientific">Flagellimonas olearia</name>
    <dbReference type="NCBI Taxonomy" id="552546"/>
    <lineage>
        <taxon>Bacteria</taxon>
        <taxon>Pseudomonadati</taxon>
        <taxon>Bacteroidota</taxon>
        <taxon>Flavobacteriia</taxon>
        <taxon>Flavobacteriales</taxon>
        <taxon>Flavobacteriaceae</taxon>
        <taxon>Flagellimonas</taxon>
    </lineage>
</organism>
<name>A0A444VI37_9FLAO</name>
<sequence length="265" mass="31567">MTIEGRLGTKYTSHKVHGELQNYSNFYDSLSFSIMNWMPQGIKAFLNLDTYALSSIKGTVNSIGELLQKGRINDAYALIRKYYDSTIINIYSNLYLQDHFSIQNFIVEQIDNWRKGEETIPDFRIISNYIRESDKVKSITGLLHKDDRYKKIRNRCNDHTHYNFFHNMVLNDPLVHNPHRIKYLETISFDMESLFIQHFAYLFYLNDHYFMSSDYMDYLDVGMTPEEGSQYWVAPFIQEIFKETIYKKRPDIATEIKDRSEMKLE</sequence>
<protein>
    <submittedName>
        <fullName evidence="1">Uncharacterized protein</fullName>
    </submittedName>
</protein>
<dbReference type="EMBL" id="JJMP01000010">
    <property type="protein sequence ID" value="RYC50410.1"/>
    <property type="molecule type" value="Genomic_DNA"/>
</dbReference>
<comment type="caution">
    <text evidence="1">The sequence shown here is derived from an EMBL/GenBank/DDBJ whole genome shotgun (WGS) entry which is preliminary data.</text>
</comment>
<dbReference type="AlphaFoldDB" id="A0A444VI37"/>
<evidence type="ECO:0000313" key="2">
    <source>
        <dbReference type="Proteomes" id="UP000290261"/>
    </source>
</evidence>
<gene>
    <name evidence="1" type="ORF">DN53_05680</name>
</gene>
<proteinExistence type="predicted"/>
<dbReference type="Proteomes" id="UP000290261">
    <property type="component" value="Unassembled WGS sequence"/>
</dbReference>
<keyword evidence="2" id="KW-1185">Reference proteome</keyword>